<accession>A0ABR4KGE9</accession>
<dbReference type="EMBL" id="JBFXLU010000037">
    <property type="protein sequence ID" value="KAL2850288.1"/>
    <property type="molecule type" value="Genomic_DNA"/>
</dbReference>
<reference evidence="2 3" key="1">
    <citation type="submission" date="2024-07" db="EMBL/GenBank/DDBJ databases">
        <title>Section-level genome sequencing and comparative genomics of Aspergillus sections Usti and Cavernicolus.</title>
        <authorList>
            <consortium name="Lawrence Berkeley National Laboratory"/>
            <person name="Nybo J.L."/>
            <person name="Vesth T.C."/>
            <person name="Theobald S."/>
            <person name="Frisvad J.C."/>
            <person name="Larsen T.O."/>
            <person name="Kjaerboelling I."/>
            <person name="Rothschild-Mancinelli K."/>
            <person name="Lyhne E.K."/>
            <person name="Kogle M.E."/>
            <person name="Barry K."/>
            <person name="Clum A."/>
            <person name="Na H."/>
            <person name="Ledsgaard L."/>
            <person name="Lin J."/>
            <person name="Lipzen A."/>
            <person name="Kuo A."/>
            <person name="Riley R."/>
            <person name="Mondo S."/>
            <person name="Labutti K."/>
            <person name="Haridas S."/>
            <person name="Pangalinan J."/>
            <person name="Salamov A.A."/>
            <person name="Simmons B.A."/>
            <person name="Magnuson J.K."/>
            <person name="Chen J."/>
            <person name="Drula E."/>
            <person name="Henrissat B."/>
            <person name="Wiebenga A."/>
            <person name="Lubbers R.J."/>
            <person name="Gomes A.C."/>
            <person name="Makela M.R."/>
            <person name="Stajich J."/>
            <person name="Grigoriev I.V."/>
            <person name="Mortensen U.H."/>
            <person name="De Vries R.P."/>
            <person name="Baker S.E."/>
            <person name="Andersen M.R."/>
        </authorList>
    </citation>
    <scope>NUCLEOTIDE SEQUENCE [LARGE SCALE GENOMIC DNA]</scope>
    <source>
        <strain evidence="2 3">CBS 123904</strain>
    </source>
</reference>
<protein>
    <recommendedName>
        <fullName evidence="4">F-box domain-containing protein</fullName>
    </recommendedName>
</protein>
<proteinExistence type="predicted"/>
<evidence type="ECO:0008006" key="4">
    <source>
        <dbReference type="Google" id="ProtNLM"/>
    </source>
</evidence>
<dbReference type="Proteomes" id="UP001610446">
    <property type="component" value="Unassembled WGS sequence"/>
</dbReference>
<evidence type="ECO:0000313" key="2">
    <source>
        <dbReference type="EMBL" id="KAL2850288.1"/>
    </source>
</evidence>
<feature type="region of interest" description="Disordered" evidence="1">
    <location>
        <begin position="290"/>
        <end position="315"/>
    </location>
</feature>
<feature type="region of interest" description="Disordered" evidence="1">
    <location>
        <begin position="238"/>
        <end position="273"/>
    </location>
</feature>
<keyword evidence="3" id="KW-1185">Reference proteome</keyword>
<evidence type="ECO:0000313" key="3">
    <source>
        <dbReference type="Proteomes" id="UP001610446"/>
    </source>
</evidence>
<gene>
    <name evidence="2" type="ORF">BJY01DRAFT_245461</name>
</gene>
<sequence>MNVPILRLPVELFADICGYLPNSSIKALRLSCKQASKTAPLRLDRVFLSVNPLNVVCSWTARKGARPGLRENAERISSAPAAHGWLPEARPWEDKAVKKSFRGFGIVTRAQAQHPDSHHVSEFTIDVNQLLTGLNCRLFENQNEPEPEYIDFKTLLRRPNFTRLDLALVRGHKFTGWPCYRNGLLAKPAARLFMFLTRSLSAAGTSSSALFTTQDMFICTRYIPAGCVSGVSSIENQKKTPVSGWHPWKSKGSISRSGCASSGARSSATPVNRTGSCSLRYASGRRNRRTVDLLPSIPTTNLPETGSDVASTHVS</sequence>
<feature type="compositionally biased region" description="Polar residues" evidence="1">
    <location>
        <begin position="297"/>
        <end position="315"/>
    </location>
</feature>
<organism evidence="2 3">
    <name type="scientific">Aspergillus pseudoustus</name>
    <dbReference type="NCBI Taxonomy" id="1810923"/>
    <lineage>
        <taxon>Eukaryota</taxon>
        <taxon>Fungi</taxon>
        <taxon>Dikarya</taxon>
        <taxon>Ascomycota</taxon>
        <taxon>Pezizomycotina</taxon>
        <taxon>Eurotiomycetes</taxon>
        <taxon>Eurotiomycetidae</taxon>
        <taxon>Eurotiales</taxon>
        <taxon>Aspergillaceae</taxon>
        <taxon>Aspergillus</taxon>
        <taxon>Aspergillus subgen. Nidulantes</taxon>
    </lineage>
</organism>
<name>A0ABR4KGE9_9EURO</name>
<feature type="compositionally biased region" description="Low complexity" evidence="1">
    <location>
        <begin position="250"/>
        <end position="268"/>
    </location>
</feature>
<comment type="caution">
    <text evidence="2">The sequence shown here is derived from an EMBL/GenBank/DDBJ whole genome shotgun (WGS) entry which is preliminary data.</text>
</comment>
<evidence type="ECO:0000256" key="1">
    <source>
        <dbReference type="SAM" id="MobiDB-lite"/>
    </source>
</evidence>